<evidence type="ECO:0000259" key="4">
    <source>
        <dbReference type="PROSITE" id="PS50887"/>
    </source>
</evidence>
<reference evidence="5 6" key="1">
    <citation type="submission" date="2020-06" db="EMBL/GenBank/DDBJ databases">
        <title>Description of novel acetic acid bacteria.</title>
        <authorList>
            <person name="Sombolestani A."/>
        </authorList>
    </citation>
    <scope>NUCLEOTIDE SEQUENCE [LARGE SCALE GENOMIC DNA]</scope>
    <source>
        <strain evidence="5 6">LMG 27010</strain>
    </source>
</reference>
<evidence type="ECO:0000259" key="2">
    <source>
        <dbReference type="PROSITE" id="PS50113"/>
    </source>
</evidence>
<evidence type="ECO:0000259" key="1">
    <source>
        <dbReference type="PROSITE" id="PS50112"/>
    </source>
</evidence>
<evidence type="ECO:0000313" key="5">
    <source>
        <dbReference type="EMBL" id="NVN40767.1"/>
    </source>
</evidence>
<keyword evidence="6" id="KW-1185">Reference proteome</keyword>
<dbReference type="AlphaFoldDB" id="A0A850P842"/>
<dbReference type="PROSITE" id="PS50112">
    <property type="entry name" value="PAS"/>
    <property type="match status" value="1"/>
</dbReference>
<comment type="caution">
    <text evidence="5">The sequence shown here is derived from an EMBL/GenBank/DDBJ whole genome shotgun (WGS) entry which is preliminary data.</text>
</comment>
<dbReference type="CDD" id="cd01949">
    <property type="entry name" value="GGDEF"/>
    <property type="match status" value="1"/>
</dbReference>
<feature type="domain" description="GGDEF" evidence="4">
    <location>
        <begin position="169"/>
        <end position="302"/>
    </location>
</feature>
<dbReference type="SMART" id="SM00086">
    <property type="entry name" value="PAC"/>
    <property type="match status" value="1"/>
</dbReference>
<feature type="domain" description="PAS" evidence="1">
    <location>
        <begin position="27"/>
        <end position="68"/>
    </location>
</feature>
<dbReference type="InterPro" id="IPR052155">
    <property type="entry name" value="Biofilm_reg_signaling"/>
</dbReference>
<dbReference type="SMART" id="SM00052">
    <property type="entry name" value="EAL"/>
    <property type="match status" value="1"/>
</dbReference>
<dbReference type="Pfam" id="PF00990">
    <property type="entry name" value="GGDEF"/>
    <property type="match status" value="1"/>
</dbReference>
<sequence>MADLVSLVRADHDFDFWLNAMDQVMGLAITDLDGVITYVNPKFSAMCGYPAAELVGRSHRVLNSGFHPPAFFRDMHTTIRSGSVWSGTIRDRARNGRTFWVATTILPQLDREGRIYGFVSCRFDITREIEAGETMRRLARVDPLLGVLNRLGLREHIEAGACKEPGGSADCALVLLDLDNFKSVNDNFGHQAGDRLLQEVAARLSMVLHVGDVLSRFGGDEFALVVGHSLERCDIEHFLADLTSVIEVPIEIGITQVIMSASIGFTFLDGGASNAETLIGHADLALREAKRAGGRTIRRVTPELLQDARRRSNLILDARQGLGRAEFEVFYQPIFDLARHECVSMEALIRWRHPLLGLIGPAVFTDVLRNFELVSAIGRFVRREMIQALGAWRRSGVFSGRIAINLTVADFKTTSLTRELLHLLHEQGLDAGCIILEVTETMFLDQKDNVVRAELARLAHEGFEIAFDDFGTGFASLTHLKELPLSRLKIDRSFIADLENGGCDRDIVGGIIDIAHRLGMKVVAEGIETTMQLEILRAMSCDYAQGFLLASPVCGCDVPSELERGRLTLRAIALEKKAQEAGTAAGKDGGSANFAHITAA</sequence>
<dbReference type="InterPro" id="IPR029787">
    <property type="entry name" value="Nucleotide_cyclase"/>
</dbReference>
<dbReference type="Pfam" id="PF13426">
    <property type="entry name" value="PAS_9"/>
    <property type="match status" value="1"/>
</dbReference>
<dbReference type="Proteomes" id="UP000585665">
    <property type="component" value="Unassembled WGS sequence"/>
</dbReference>
<dbReference type="CDD" id="cd01948">
    <property type="entry name" value="EAL"/>
    <property type="match status" value="1"/>
</dbReference>
<dbReference type="SUPFAM" id="SSF55785">
    <property type="entry name" value="PYP-like sensor domain (PAS domain)"/>
    <property type="match status" value="1"/>
</dbReference>
<evidence type="ECO:0000259" key="3">
    <source>
        <dbReference type="PROSITE" id="PS50883"/>
    </source>
</evidence>
<dbReference type="EMBL" id="JABXXR010000063">
    <property type="protein sequence ID" value="NVN40767.1"/>
    <property type="molecule type" value="Genomic_DNA"/>
</dbReference>
<proteinExistence type="predicted"/>
<dbReference type="PANTHER" id="PTHR44757">
    <property type="entry name" value="DIGUANYLATE CYCLASE DGCP"/>
    <property type="match status" value="1"/>
</dbReference>
<dbReference type="PROSITE" id="PS50883">
    <property type="entry name" value="EAL"/>
    <property type="match status" value="1"/>
</dbReference>
<organism evidence="5 6">
    <name type="scientific">Ameyamaea chiangmaiensis</name>
    <dbReference type="NCBI Taxonomy" id="442969"/>
    <lineage>
        <taxon>Bacteria</taxon>
        <taxon>Pseudomonadati</taxon>
        <taxon>Pseudomonadota</taxon>
        <taxon>Alphaproteobacteria</taxon>
        <taxon>Acetobacterales</taxon>
        <taxon>Acetobacteraceae</taxon>
        <taxon>Ameyamaea</taxon>
    </lineage>
</organism>
<dbReference type="PANTHER" id="PTHR44757:SF2">
    <property type="entry name" value="BIOFILM ARCHITECTURE MAINTENANCE PROTEIN MBAA"/>
    <property type="match status" value="1"/>
</dbReference>
<dbReference type="CDD" id="cd00130">
    <property type="entry name" value="PAS"/>
    <property type="match status" value="1"/>
</dbReference>
<dbReference type="PROSITE" id="PS50113">
    <property type="entry name" value="PAC"/>
    <property type="match status" value="1"/>
</dbReference>
<feature type="domain" description="PAC" evidence="2">
    <location>
        <begin position="85"/>
        <end position="137"/>
    </location>
</feature>
<dbReference type="InterPro" id="IPR001610">
    <property type="entry name" value="PAC"/>
</dbReference>
<accession>A0A850P842</accession>
<protein>
    <submittedName>
        <fullName evidence="5">EAL domain-containing protein</fullName>
    </submittedName>
</protein>
<dbReference type="InterPro" id="IPR035919">
    <property type="entry name" value="EAL_sf"/>
</dbReference>
<dbReference type="InterPro" id="IPR035965">
    <property type="entry name" value="PAS-like_dom_sf"/>
</dbReference>
<dbReference type="SUPFAM" id="SSF55073">
    <property type="entry name" value="Nucleotide cyclase"/>
    <property type="match status" value="1"/>
</dbReference>
<dbReference type="InterPro" id="IPR000160">
    <property type="entry name" value="GGDEF_dom"/>
</dbReference>
<dbReference type="InterPro" id="IPR000014">
    <property type="entry name" value="PAS"/>
</dbReference>
<dbReference type="SMART" id="SM00091">
    <property type="entry name" value="PAS"/>
    <property type="match status" value="1"/>
</dbReference>
<dbReference type="NCBIfam" id="TIGR00254">
    <property type="entry name" value="GGDEF"/>
    <property type="match status" value="1"/>
</dbReference>
<dbReference type="Pfam" id="PF00563">
    <property type="entry name" value="EAL"/>
    <property type="match status" value="1"/>
</dbReference>
<dbReference type="Gene3D" id="3.30.450.20">
    <property type="entry name" value="PAS domain"/>
    <property type="match status" value="1"/>
</dbReference>
<dbReference type="NCBIfam" id="TIGR00229">
    <property type="entry name" value="sensory_box"/>
    <property type="match status" value="1"/>
</dbReference>
<dbReference type="InterPro" id="IPR000700">
    <property type="entry name" value="PAS-assoc_C"/>
</dbReference>
<dbReference type="InterPro" id="IPR043128">
    <property type="entry name" value="Rev_trsase/Diguanyl_cyclase"/>
</dbReference>
<gene>
    <name evidence="5" type="ORF">HUK82_09345</name>
</gene>
<dbReference type="SUPFAM" id="SSF141868">
    <property type="entry name" value="EAL domain-like"/>
    <property type="match status" value="1"/>
</dbReference>
<dbReference type="PROSITE" id="PS50887">
    <property type="entry name" value="GGDEF"/>
    <property type="match status" value="1"/>
</dbReference>
<dbReference type="SMART" id="SM00267">
    <property type="entry name" value="GGDEF"/>
    <property type="match status" value="1"/>
</dbReference>
<dbReference type="Gene3D" id="3.30.70.270">
    <property type="match status" value="1"/>
</dbReference>
<dbReference type="Gene3D" id="3.20.20.450">
    <property type="entry name" value="EAL domain"/>
    <property type="match status" value="1"/>
</dbReference>
<evidence type="ECO:0000313" key="6">
    <source>
        <dbReference type="Proteomes" id="UP000585665"/>
    </source>
</evidence>
<feature type="domain" description="EAL" evidence="3">
    <location>
        <begin position="311"/>
        <end position="566"/>
    </location>
</feature>
<name>A0A850P842_9PROT</name>
<dbReference type="InterPro" id="IPR001633">
    <property type="entry name" value="EAL_dom"/>
</dbReference>